<dbReference type="GO" id="GO:0016539">
    <property type="term" value="P:intein-mediated protein splicing"/>
    <property type="evidence" value="ECO:0007669"/>
    <property type="project" value="InterPro"/>
</dbReference>
<dbReference type="InterPro" id="IPR036844">
    <property type="entry name" value="Hint_dom_sf"/>
</dbReference>
<dbReference type="GO" id="GO:0005509">
    <property type="term" value="F:calcium ion binding"/>
    <property type="evidence" value="ECO:0007669"/>
    <property type="project" value="TreeGrafter"/>
</dbReference>
<gene>
    <name evidence="2" type="ORF">g.48246</name>
</gene>
<feature type="non-terminal residue" evidence="2">
    <location>
        <position position="1"/>
    </location>
</feature>
<reference evidence="2" key="1">
    <citation type="submission" date="2015-11" db="EMBL/GenBank/DDBJ databases">
        <title>De novo transcriptome assembly of four potential Pierce s Disease insect vectors from Arizona vineyards.</title>
        <authorList>
            <person name="Tassone E.E."/>
        </authorList>
    </citation>
    <scope>NUCLEOTIDE SEQUENCE</scope>
</reference>
<evidence type="ECO:0000259" key="1">
    <source>
        <dbReference type="SMART" id="SM00306"/>
    </source>
</evidence>
<dbReference type="PANTHER" id="PTHR11889">
    <property type="entry name" value="HEDGEHOG"/>
    <property type="match status" value="1"/>
</dbReference>
<dbReference type="InterPro" id="IPR006141">
    <property type="entry name" value="Intein_N"/>
</dbReference>
<dbReference type="InterPro" id="IPR050387">
    <property type="entry name" value="Hedgehog_Signaling"/>
</dbReference>
<dbReference type="GO" id="GO:0010468">
    <property type="term" value="P:regulation of gene expression"/>
    <property type="evidence" value="ECO:0007669"/>
    <property type="project" value="TreeGrafter"/>
</dbReference>
<sequence length="112" mass="11999">AAKSGGCFMENGTVVLADGTRRRMADLRVGDYVLALDRSSGKMVFSEVILFLDRNPLDSRKFLRIKTRGGNSVLLTPSHLVLRLSESEGVATEHVFAAEVAVGDHVLVAVGG</sequence>
<dbReference type="EMBL" id="GECZ01016804">
    <property type="protein sequence ID" value="JAS52965.1"/>
    <property type="molecule type" value="Transcribed_RNA"/>
</dbReference>
<dbReference type="AlphaFoldDB" id="A0A1B6FRX9"/>
<evidence type="ECO:0000313" key="2">
    <source>
        <dbReference type="EMBL" id="JAS52965.1"/>
    </source>
</evidence>
<dbReference type="SMART" id="SM00306">
    <property type="entry name" value="HintN"/>
    <property type="match status" value="1"/>
</dbReference>
<dbReference type="GO" id="GO:0001708">
    <property type="term" value="P:cell fate specification"/>
    <property type="evidence" value="ECO:0007669"/>
    <property type="project" value="TreeGrafter"/>
</dbReference>
<feature type="non-terminal residue" evidence="2">
    <location>
        <position position="112"/>
    </location>
</feature>
<dbReference type="InterPro" id="IPR003587">
    <property type="entry name" value="Hint_dom_N"/>
</dbReference>
<feature type="domain" description="Hint" evidence="1">
    <location>
        <begin position="5"/>
        <end position="110"/>
    </location>
</feature>
<accession>A0A1B6FRX9</accession>
<organism evidence="2">
    <name type="scientific">Cuerna arida</name>
    <dbReference type="NCBI Taxonomy" id="1464854"/>
    <lineage>
        <taxon>Eukaryota</taxon>
        <taxon>Metazoa</taxon>
        <taxon>Ecdysozoa</taxon>
        <taxon>Arthropoda</taxon>
        <taxon>Hexapoda</taxon>
        <taxon>Insecta</taxon>
        <taxon>Pterygota</taxon>
        <taxon>Neoptera</taxon>
        <taxon>Paraneoptera</taxon>
        <taxon>Hemiptera</taxon>
        <taxon>Auchenorrhyncha</taxon>
        <taxon>Membracoidea</taxon>
        <taxon>Cicadellidae</taxon>
        <taxon>Cicadellinae</taxon>
        <taxon>Proconiini</taxon>
        <taxon>Cuerna</taxon>
    </lineage>
</organism>
<dbReference type="GO" id="GO:0007224">
    <property type="term" value="P:smoothened signaling pathway"/>
    <property type="evidence" value="ECO:0007669"/>
    <property type="project" value="TreeGrafter"/>
</dbReference>
<dbReference type="PANTHER" id="PTHR11889:SF31">
    <property type="entry name" value="PROTEIN HEDGEHOG"/>
    <property type="match status" value="1"/>
</dbReference>
<dbReference type="PROSITE" id="PS50817">
    <property type="entry name" value="INTEIN_N_TER"/>
    <property type="match status" value="1"/>
</dbReference>
<dbReference type="SUPFAM" id="SSF51294">
    <property type="entry name" value="Hedgehog/intein (Hint) domain"/>
    <property type="match status" value="1"/>
</dbReference>
<dbReference type="Pfam" id="PF01079">
    <property type="entry name" value="Hint"/>
    <property type="match status" value="1"/>
</dbReference>
<dbReference type="GO" id="GO:0016540">
    <property type="term" value="P:protein autoprocessing"/>
    <property type="evidence" value="ECO:0007669"/>
    <property type="project" value="InterPro"/>
</dbReference>
<proteinExistence type="predicted"/>
<dbReference type="CDD" id="cd00081">
    <property type="entry name" value="Hint"/>
    <property type="match status" value="1"/>
</dbReference>
<dbReference type="GO" id="GO:0005113">
    <property type="term" value="F:patched binding"/>
    <property type="evidence" value="ECO:0007669"/>
    <property type="project" value="TreeGrafter"/>
</dbReference>
<name>A0A1B6FRX9_9HEMI</name>
<dbReference type="Gene3D" id="2.170.16.10">
    <property type="entry name" value="Hedgehog/Intein (Hint) domain"/>
    <property type="match status" value="1"/>
</dbReference>
<dbReference type="InterPro" id="IPR001767">
    <property type="entry name" value="Hedgehog_Hint"/>
</dbReference>
<dbReference type="GO" id="GO:0005615">
    <property type="term" value="C:extracellular space"/>
    <property type="evidence" value="ECO:0007669"/>
    <property type="project" value="TreeGrafter"/>
</dbReference>
<protein>
    <recommendedName>
        <fullName evidence="1">Hint domain-containing protein</fullName>
    </recommendedName>
</protein>